<feature type="domain" description="DinB-like" evidence="1">
    <location>
        <begin position="20"/>
        <end position="181"/>
    </location>
</feature>
<evidence type="ECO:0000313" key="2">
    <source>
        <dbReference type="EMBL" id="MEN7549342.1"/>
    </source>
</evidence>
<dbReference type="RefSeq" id="WP_346822118.1">
    <property type="nucleotide sequence ID" value="NZ_JBDKWZ010000008.1"/>
</dbReference>
<evidence type="ECO:0000313" key="3">
    <source>
        <dbReference type="Proteomes" id="UP001403385"/>
    </source>
</evidence>
<dbReference type="InterPro" id="IPR034660">
    <property type="entry name" value="DinB/YfiT-like"/>
</dbReference>
<evidence type="ECO:0000259" key="1">
    <source>
        <dbReference type="Pfam" id="PF12867"/>
    </source>
</evidence>
<dbReference type="Proteomes" id="UP001403385">
    <property type="component" value="Unassembled WGS sequence"/>
</dbReference>
<dbReference type="EMBL" id="JBDKWZ010000008">
    <property type="protein sequence ID" value="MEN7549342.1"/>
    <property type="molecule type" value="Genomic_DNA"/>
</dbReference>
<accession>A0AAW9RWR9</accession>
<gene>
    <name evidence="2" type="ORF">AAG747_15570</name>
</gene>
<name>A0AAW9RWR9_9BACT</name>
<comment type="caution">
    <text evidence="2">The sequence shown here is derived from an EMBL/GenBank/DDBJ whole genome shotgun (WGS) entry which is preliminary data.</text>
</comment>
<reference evidence="2 3" key="1">
    <citation type="submission" date="2024-04" db="EMBL/GenBank/DDBJ databases">
        <title>Novel genus in family Flammeovirgaceae.</title>
        <authorList>
            <person name="Nguyen T.H."/>
            <person name="Vuong T.Q."/>
            <person name="Le H."/>
            <person name="Kim S.-G."/>
        </authorList>
    </citation>
    <scope>NUCLEOTIDE SEQUENCE [LARGE SCALE GENOMIC DNA]</scope>
    <source>
        <strain evidence="2 3">JCM 23209</strain>
    </source>
</reference>
<dbReference type="AlphaFoldDB" id="A0AAW9RWR9"/>
<dbReference type="InterPro" id="IPR024775">
    <property type="entry name" value="DinB-like"/>
</dbReference>
<organism evidence="2 3">
    <name type="scientific">Rapidithrix thailandica</name>
    <dbReference type="NCBI Taxonomy" id="413964"/>
    <lineage>
        <taxon>Bacteria</taxon>
        <taxon>Pseudomonadati</taxon>
        <taxon>Bacteroidota</taxon>
        <taxon>Cytophagia</taxon>
        <taxon>Cytophagales</taxon>
        <taxon>Flammeovirgaceae</taxon>
        <taxon>Rapidithrix</taxon>
    </lineage>
</organism>
<dbReference type="Pfam" id="PF12867">
    <property type="entry name" value="DinB_2"/>
    <property type="match status" value="1"/>
</dbReference>
<proteinExistence type="predicted"/>
<protein>
    <submittedName>
        <fullName evidence="2">DinB family protein</fullName>
    </submittedName>
</protein>
<sequence length="193" mass="22732">MENTYTMHNAYLIPLLQEAERLPQQFLDTFGELSVSQLNWKPQNTIWSIGENMNHLITCNEQYFQKFEQLLSGKATTPLLGKFAFWRKYCGNLVFNAVLEVPKRKSKTFHIFEPPHLPVTHSIFGDFDHHQKLLLQHIRQLDQVDHNRTYLSSPASKSIVFSLKDAIRILLEHEKRHFRQAKNLMKQTDFPQV</sequence>
<keyword evidence="3" id="KW-1185">Reference proteome</keyword>
<dbReference type="Gene3D" id="1.20.120.450">
    <property type="entry name" value="dinb family like domain"/>
    <property type="match status" value="1"/>
</dbReference>
<dbReference type="SUPFAM" id="SSF109854">
    <property type="entry name" value="DinB/YfiT-like putative metalloenzymes"/>
    <property type="match status" value="1"/>
</dbReference>